<evidence type="ECO:0000313" key="2">
    <source>
        <dbReference type="EMBL" id="NWJ45244.1"/>
    </source>
</evidence>
<feature type="region of interest" description="Disordered" evidence="1">
    <location>
        <begin position="237"/>
        <end position="287"/>
    </location>
</feature>
<dbReference type="AlphaFoldDB" id="A0A8T7LTA8"/>
<evidence type="ECO:0000313" key="5">
    <source>
        <dbReference type="Proteomes" id="UP001431572"/>
    </source>
</evidence>
<protein>
    <submittedName>
        <fullName evidence="2">Uncharacterized protein</fullName>
    </submittedName>
</protein>
<dbReference type="EMBL" id="JACATZ010000001">
    <property type="protein sequence ID" value="NWJ45244.1"/>
    <property type="molecule type" value="Genomic_DNA"/>
</dbReference>
<accession>A0A8T7LTA8</accession>
<reference evidence="3" key="2">
    <citation type="journal article" date="2024" name="Nature">
        <title>Anoxygenic phototroph of the Chloroflexota uses a type I reaction centre.</title>
        <authorList>
            <person name="Tsuji J.M."/>
            <person name="Shaw N.A."/>
            <person name="Nagashima S."/>
            <person name="Venkiteswaran J.J."/>
            <person name="Schiff S.L."/>
            <person name="Watanabe T."/>
            <person name="Fukui M."/>
            <person name="Hanada S."/>
            <person name="Tank M."/>
            <person name="Neufeld J.D."/>
        </authorList>
    </citation>
    <scope>NUCLEOTIDE SEQUENCE</scope>
    <source>
        <strain evidence="3">L227-S17</strain>
    </source>
</reference>
<evidence type="ECO:0000313" key="4">
    <source>
        <dbReference type="Proteomes" id="UP000521676"/>
    </source>
</evidence>
<sequence length="353" mass="41084">MSFKQNRRYVAHGRMPQKRTGNSGLYSINVKEDGYFIDFTEHALIMREGARTSRDLELPYYYINKAYFNTKRMIESVGFSDEGEHLELYVQYARLPFLDPRSLESLQKEVISRKEKAIVELVEKRDQQAMYDLMLYELCDQPITYLNYSPETRRFQIKARAPFPPIISATNSTQKKLQANFKDYEDQLCSQAALYLVKAAEMLPGIDTLEVVLVRMDHDPVEGVNLVPLDTHTRPSGLRKFGLREDSTPFETEKDRKKREKEEKKLEKQRKKEDPGEFAMNQREPSDELFDGTLGYESVLLSAQVPRQEFASLIRSKVSYSARNALEQFRLRLNGDEEQCAFAPVEPFFVVPR</sequence>
<proteinExistence type="predicted"/>
<keyword evidence="5" id="KW-1185">Reference proteome</keyword>
<gene>
    <name evidence="2" type="ORF">HXX08_05130</name>
    <name evidence="3" type="ORF">OZ401_000375</name>
</gene>
<dbReference type="RefSeq" id="WP_341469015.1">
    <property type="nucleotide sequence ID" value="NZ_CP128399.1"/>
</dbReference>
<name>A0A8T7LTA8_9CHLR</name>
<feature type="compositionally biased region" description="Basic and acidic residues" evidence="1">
    <location>
        <begin position="242"/>
        <end position="275"/>
    </location>
</feature>
<dbReference type="Proteomes" id="UP000521676">
    <property type="component" value="Unassembled WGS sequence"/>
</dbReference>
<dbReference type="Proteomes" id="UP001431572">
    <property type="component" value="Chromosome 1"/>
</dbReference>
<organism evidence="2 4">
    <name type="scientific">Candidatus Chlorohelix allophototropha</name>
    <dbReference type="NCBI Taxonomy" id="3003348"/>
    <lineage>
        <taxon>Bacteria</taxon>
        <taxon>Bacillati</taxon>
        <taxon>Chloroflexota</taxon>
        <taxon>Chloroflexia</taxon>
        <taxon>Candidatus Chloroheliales</taxon>
        <taxon>Candidatus Chloroheliaceae</taxon>
        <taxon>Candidatus Chlorohelix</taxon>
    </lineage>
</organism>
<evidence type="ECO:0000313" key="3">
    <source>
        <dbReference type="EMBL" id="WJW67120.1"/>
    </source>
</evidence>
<reference evidence="2 4" key="1">
    <citation type="submission" date="2020-06" db="EMBL/GenBank/DDBJ databases">
        <title>Anoxygenic phototrophic Chloroflexota member uses a Type I reaction center.</title>
        <authorList>
            <person name="Tsuji J.M."/>
            <person name="Shaw N.A."/>
            <person name="Nagashima S."/>
            <person name="Venkiteswaran J."/>
            <person name="Schiff S.L."/>
            <person name="Hanada S."/>
            <person name="Tank M."/>
            <person name="Neufeld J.D."/>
        </authorList>
    </citation>
    <scope>NUCLEOTIDE SEQUENCE [LARGE SCALE GENOMIC DNA]</scope>
    <source>
        <strain evidence="2">L227-S17</strain>
    </source>
</reference>
<dbReference type="EMBL" id="CP128399">
    <property type="protein sequence ID" value="WJW67120.1"/>
    <property type="molecule type" value="Genomic_DNA"/>
</dbReference>
<evidence type="ECO:0000256" key="1">
    <source>
        <dbReference type="SAM" id="MobiDB-lite"/>
    </source>
</evidence>